<dbReference type="GO" id="GO:0004806">
    <property type="term" value="F:triacylglycerol lipase activity"/>
    <property type="evidence" value="ECO:0007669"/>
    <property type="project" value="TreeGrafter"/>
</dbReference>
<reference evidence="5" key="2">
    <citation type="submission" date="2020-09" db="EMBL/GenBank/DDBJ databases">
        <authorList>
            <person name="Sun Q."/>
            <person name="Zhou Y."/>
        </authorList>
    </citation>
    <scope>NUCLEOTIDE SEQUENCE</scope>
    <source>
        <strain evidence="5">CGMCC 1.12921</strain>
    </source>
</reference>
<dbReference type="Pfam" id="PF01738">
    <property type="entry name" value="DLH"/>
    <property type="match status" value="1"/>
</dbReference>
<feature type="domain" description="Dienelactone hydrolase" evidence="3">
    <location>
        <begin position="194"/>
        <end position="250"/>
    </location>
</feature>
<evidence type="ECO:0000313" key="6">
    <source>
        <dbReference type="Proteomes" id="UP000613582"/>
    </source>
</evidence>
<comment type="caution">
    <text evidence="5">The sequence shown here is derived from an EMBL/GenBank/DDBJ whole genome shotgun (WGS) entry which is preliminary data.</text>
</comment>
<keyword evidence="6" id="KW-1185">Reference proteome</keyword>
<dbReference type="Gene3D" id="3.40.50.1820">
    <property type="entry name" value="alpha/beta hydrolase"/>
    <property type="match status" value="1"/>
</dbReference>
<dbReference type="InterPro" id="IPR032342">
    <property type="entry name" value="DUF4861"/>
</dbReference>
<dbReference type="InterPro" id="IPR050300">
    <property type="entry name" value="GDXG_lipolytic_enzyme"/>
</dbReference>
<accession>A0A8J2Y823</accession>
<gene>
    <name evidence="5" type="ORF">GCM10011342_20920</name>
</gene>
<name>A0A8J2Y823_9PROT</name>
<sequence>MAVAAEGSDAIIVDAEQVKGSSPQPDLVLSYTGTQGRDHDIYVFRPAQAASDTQYPAVVMYHGGGWKRGTPDQFYRHARVWNDLGLVVLLPVYGLEDTHGATPKQSVEDAFLAWQAIGEQAQALGINPDAIGAGGGSAGGHLAAALATLEPPASVTGHRPPAALVLFNPVIDNSPGGYGADRIGADWERFSPFHNIGQEHPPVLFMLGDSDELIPVDTAEAYCDRVRAQGSDCVLKVYPDAVHGWFNREGFIETLQESTRFLVDAFSLKPVSFLQGGTIDAFLLIQDGDGDYVPLAHDTAYVAPEDHKPMGPLLRYEGPIVEGQAFGMRAYFDERARFDLFAKTGRTLALRGARNNYLEMAEWGRDPLFVGQSLGFATPAIVTPEGAHVAADVKERSVTTSVSDTAARFTLGLRGWNVAGVELDATHTVMVETGADFIIHRLAVDGALPGDLVAGLVRHEAAEMRAGDVGSVNYLLTYGAQTDKQEGLGMAIVYAASAGKEPYNDDLSHLAVLAPEGEAASVEYWATADWALDPDFAADIDAFEMKVRDLARRANERWSHEQ</sequence>
<evidence type="ECO:0000256" key="2">
    <source>
        <dbReference type="ARBA" id="ARBA00022801"/>
    </source>
</evidence>
<organism evidence="5 6">
    <name type="scientific">Aquisalinus flavus</name>
    <dbReference type="NCBI Taxonomy" id="1526572"/>
    <lineage>
        <taxon>Bacteria</taxon>
        <taxon>Pseudomonadati</taxon>
        <taxon>Pseudomonadota</taxon>
        <taxon>Alphaproteobacteria</taxon>
        <taxon>Parvularculales</taxon>
        <taxon>Parvularculaceae</taxon>
        <taxon>Aquisalinus</taxon>
    </lineage>
</organism>
<dbReference type="AlphaFoldDB" id="A0A8J2Y823"/>
<evidence type="ECO:0000259" key="3">
    <source>
        <dbReference type="Pfam" id="PF01738"/>
    </source>
</evidence>
<evidence type="ECO:0000313" key="5">
    <source>
        <dbReference type="EMBL" id="GGD11925.1"/>
    </source>
</evidence>
<evidence type="ECO:0000259" key="4">
    <source>
        <dbReference type="Pfam" id="PF07859"/>
    </source>
</evidence>
<evidence type="ECO:0000256" key="1">
    <source>
        <dbReference type="ARBA" id="ARBA00010515"/>
    </source>
</evidence>
<proteinExistence type="inferred from homology"/>
<dbReference type="Proteomes" id="UP000613582">
    <property type="component" value="Unassembled WGS sequence"/>
</dbReference>
<dbReference type="InterPro" id="IPR002925">
    <property type="entry name" value="Dienelactn_hydro"/>
</dbReference>
<feature type="domain" description="Alpha/beta hydrolase fold-3" evidence="4">
    <location>
        <begin position="58"/>
        <end position="173"/>
    </location>
</feature>
<comment type="similarity">
    <text evidence="1">Belongs to the 'GDXG' lipolytic enzyme family.</text>
</comment>
<dbReference type="EMBL" id="BMGH01000001">
    <property type="protein sequence ID" value="GGD11925.1"/>
    <property type="molecule type" value="Genomic_DNA"/>
</dbReference>
<dbReference type="PANTHER" id="PTHR48081">
    <property type="entry name" value="AB HYDROLASE SUPERFAMILY PROTEIN C4A8.06C"/>
    <property type="match status" value="1"/>
</dbReference>
<dbReference type="InterPro" id="IPR029058">
    <property type="entry name" value="AB_hydrolase_fold"/>
</dbReference>
<dbReference type="Pfam" id="PF16153">
    <property type="entry name" value="DUF4861"/>
    <property type="match status" value="1"/>
</dbReference>
<dbReference type="InterPro" id="IPR013094">
    <property type="entry name" value="AB_hydrolase_3"/>
</dbReference>
<dbReference type="Pfam" id="PF07859">
    <property type="entry name" value="Abhydrolase_3"/>
    <property type="match status" value="1"/>
</dbReference>
<dbReference type="PANTHER" id="PTHR48081:SF30">
    <property type="entry name" value="ACETYL-HYDROLASE LIPR-RELATED"/>
    <property type="match status" value="1"/>
</dbReference>
<protein>
    <submittedName>
        <fullName evidence="5">Uncharacterized protein</fullName>
    </submittedName>
</protein>
<keyword evidence="2" id="KW-0378">Hydrolase</keyword>
<reference evidence="5" key="1">
    <citation type="journal article" date="2014" name="Int. J. Syst. Evol. Microbiol.">
        <title>Complete genome sequence of Corynebacterium casei LMG S-19264T (=DSM 44701T), isolated from a smear-ripened cheese.</title>
        <authorList>
            <consortium name="US DOE Joint Genome Institute (JGI-PGF)"/>
            <person name="Walter F."/>
            <person name="Albersmeier A."/>
            <person name="Kalinowski J."/>
            <person name="Ruckert C."/>
        </authorList>
    </citation>
    <scope>NUCLEOTIDE SEQUENCE</scope>
    <source>
        <strain evidence="5">CGMCC 1.12921</strain>
    </source>
</reference>
<dbReference type="SUPFAM" id="SSF53474">
    <property type="entry name" value="alpha/beta-Hydrolases"/>
    <property type="match status" value="1"/>
</dbReference>